<evidence type="ECO:0000313" key="1">
    <source>
        <dbReference type="EMBL" id="EQA44985.1"/>
    </source>
</evidence>
<name>T0F1I2_9LEPT</name>
<dbReference type="OrthoDB" id="344849at2"/>
<keyword evidence="2" id="KW-1185">Reference proteome</keyword>
<dbReference type="EMBL" id="AHMO02000008">
    <property type="protein sequence ID" value="EQA44985.1"/>
    <property type="molecule type" value="Genomic_DNA"/>
</dbReference>
<accession>T0F1I2</accession>
<evidence type="ECO:0000313" key="2">
    <source>
        <dbReference type="Proteomes" id="UP000015454"/>
    </source>
</evidence>
<reference evidence="1" key="1">
    <citation type="submission" date="2013-05" db="EMBL/GenBank/DDBJ databases">
        <authorList>
            <person name="Harkins D.M."/>
            <person name="Durkin A.S."/>
            <person name="Brinkac L.M."/>
            <person name="Haft D.H."/>
            <person name="Selengut J.D."/>
            <person name="Sanka R."/>
            <person name="DePew J."/>
            <person name="Purushe J."/>
            <person name="Hartskeerl R.A."/>
            <person name="Ahmed A."/>
            <person name="van der Linden H."/>
            <person name="Goris M.G.A."/>
            <person name="Vinetz J.M."/>
            <person name="Sutton G.G."/>
            <person name="Nierman W.C."/>
            <person name="Fouts D.E."/>
        </authorList>
    </citation>
    <scope>NUCLEOTIDE SEQUENCE [LARGE SCALE GENOMIC DNA]</scope>
    <source>
        <strain evidence="1">5399</strain>
    </source>
</reference>
<proteinExistence type="predicted"/>
<gene>
    <name evidence="1" type="ORF">LEP1GSC050_4151</name>
</gene>
<comment type="caution">
    <text evidence="1">The sequence shown here is derived from an EMBL/GenBank/DDBJ whole genome shotgun (WGS) entry which is preliminary data.</text>
</comment>
<dbReference type="Proteomes" id="UP000015454">
    <property type="component" value="Unassembled WGS sequence"/>
</dbReference>
<protein>
    <submittedName>
        <fullName evidence="1">Uncharacterized protein</fullName>
    </submittedName>
</protein>
<organism evidence="1 2">
    <name type="scientific">Leptospira broomii serovar Hurstbridge str. 5399</name>
    <dbReference type="NCBI Taxonomy" id="1049789"/>
    <lineage>
        <taxon>Bacteria</taxon>
        <taxon>Pseudomonadati</taxon>
        <taxon>Spirochaetota</taxon>
        <taxon>Spirochaetia</taxon>
        <taxon>Leptospirales</taxon>
        <taxon>Leptospiraceae</taxon>
        <taxon>Leptospira</taxon>
    </lineage>
</organism>
<dbReference type="STRING" id="1049789.LEP1GSC050_4151"/>
<sequence>MLPFGWSDLADIYQQKSVYDKLDEEIPPIVHAESLKYFPNTGKEKENIENDKGENEAWKKINKKSIKAILAFLKGAKSEKVISEANSLKSNLLDQKVKSFLSSKYPFAKKYFDSIVYYPDGETSESQFYHLFRSYILGINPETGFKALPIIKEKGGEVVWLIADGEEGIYLHFRPFKNRMVLSKITQKKGPLEFPIEEKSYNFVASQLFSSGWNFPNDDNLDMGFIEK</sequence>
<dbReference type="AlphaFoldDB" id="T0F1I2"/>
<dbReference type="RefSeq" id="WP_010568748.1">
    <property type="nucleotide sequence ID" value="NZ_AHMO02000008.1"/>
</dbReference>